<evidence type="ECO:0000256" key="5">
    <source>
        <dbReference type="ARBA" id="ARBA00023027"/>
    </source>
</evidence>
<feature type="binding site" evidence="7">
    <location>
        <position position="291"/>
    </location>
    <ligand>
        <name>substrate</name>
    </ligand>
</feature>
<evidence type="ECO:0000313" key="8">
    <source>
        <dbReference type="EMBL" id="NBN64092.1"/>
    </source>
</evidence>
<feature type="binding site" evidence="7">
    <location>
        <position position="139"/>
    </location>
    <ligand>
        <name>substrate</name>
    </ligand>
</feature>
<evidence type="ECO:0000256" key="3">
    <source>
        <dbReference type="ARBA" id="ARBA00022857"/>
    </source>
</evidence>
<dbReference type="HAMAP" id="MF_00536">
    <property type="entry name" value="PdxA"/>
    <property type="match status" value="1"/>
</dbReference>
<dbReference type="Proteomes" id="UP000541347">
    <property type="component" value="Unassembled WGS sequence"/>
</dbReference>
<dbReference type="PANTHER" id="PTHR30004">
    <property type="entry name" value="4-HYDROXYTHREONINE-4-PHOSPHATE DEHYDROGENASE"/>
    <property type="match status" value="1"/>
</dbReference>
<proteinExistence type="inferred from homology"/>
<feature type="binding site" evidence="7">
    <location>
        <position position="274"/>
    </location>
    <ligand>
        <name>a divalent metal cation</name>
        <dbReference type="ChEBI" id="CHEBI:60240"/>
        <note>ligand shared between dimeric partners</note>
    </ligand>
</feature>
<feature type="binding site" evidence="7">
    <location>
        <position position="174"/>
    </location>
    <ligand>
        <name>a divalent metal cation</name>
        <dbReference type="ChEBI" id="CHEBI:60240"/>
        <note>ligand shared between dimeric partners</note>
    </ligand>
</feature>
<comment type="cofactor">
    <cofactor evidence="7">
        <name>Zn(2+)</name>
        <dbReference type="ChEBI" id="CHEBI:29105"/>
    </cofactor>
    <cofactor evidence="7">
        <name>Mg(2+)</name>
        <dbReference type="ChEBI" id="CHEBI:18420"/>
    </cofactor>
    <cofactor evidence="7">
        <name>Co(2+)</name>
        <dbReference type="ChEBI" id="CHEBI:48828"/>
    </cofactor>
    <text evidence="7">Binds 1 divalent metal cation per subunit. Can use ions such as Zn(2+), Mg(2+) or Co(2+).</text>
</comment>
<keyword evidence="5 7" id="KW-0520">NAD</keyword>
<dbReference type="InterPro" id="IPR005255">
    <property type="entry name" value="PdxA_fam"/>
</dbReference>
<feature type="binding site" evidence="7">
    <location>
        <position position="219"/>
    </location>
    <ligand>
        <name>a divalent metal cation</name>
        <dbReference type="ChEBI" id="CHEBI:60240"/>
        <note>ligand shared between dimeric partners</note>
    </ligand>
</feature>
<feature type="binding site" evidence="7">
    <location>
        <position position="140"/>
    </location>
    <ligand>
        <name>substrate</name>
    </ligand>
</feature>
<protein>
    <recommendedName>
        <fullName evidence="7">4-hydroxythreonine-4-phosphate dehydrogenase</fullName>
        <ecNumber evidence="7">1.1.1.262</ecNumber>
    </recommendedName>
    <alternativeName>
        <fullName evidence="7">4-(phosphohydroxy)-L-threonine dehydrogenase</fullName>
    </alternativeName>
</protein>
<keyword evidence="6 7" id="KW-0664">Pyridoxine biosynthesis</keyword>
<gene>
    <name evidence="7 8" type="primary">pdxA</name>
    <name evidence="8" type="ORF">GWI71_10405</name>
</gene>
<dbReference type="RefSeq" id="WP_161676030.1">
    <property type="nucleotide sequence ID" value="NZ_JAABLP010000002.1"/>
</dbReference>
<sequence>MTAPRPALAVTCGEPAGIGPDVTLMAWARREELELPPFYMRGDPAFLAARAARLGLDVPCRACAPEEAGAIFADALPVVPTGPAVADHPGDPDPATGAAVIASIDACVEDVREGRAAAVVTNPIAKKVLYDAGFRHPGHTEYLGELAQRFAPGPFLPVMLLAGPKLMVVPVTIHVPLARVPELLTAGLLADTARIVHHDLVTRFGLERPRIAVCGLNPHAGEGGSMGTEDRDLIAPVLQMLTAEGLNVSGPWPADTLFHDAARATYDVVLGMYHDQVLIPVKTIGFDDTVNVTLGLPFVRTSPDHGTAFGIAGTGAARCDSFAAAVRMAAALTREGPVA</sequence>
<evidence type="ECO:0000256" key="7">
    <source>
        <dbReference type="HAMAP-Rule" id="MF_00536"/>
    </source>
</evidence>
<dbReference type="NCBIfam" id="TIGR00557">
    <property type="entry name" value="pdxA"/>
    <property type="match status" value="1"/>
</dbReference>
<dbReference type="SUPFAM" id="SSF53659">
    <property type="entry name" value="Isocitrate/Isopropylmalate dehydrogenase-like"/>
    <property type="match status" value="1"/>
</dbReference>
<comment type="subcellular location">
    <subcellularLocation>
        <location evidence="7">Cytoplasm</location>
    </subcellularLocation>
</comment>
<evidence type="ECO:0000256" key="4">
    <source>
        <dbReference type="ARBA" id="ARBA00023002"/>
    </source>
</evidence>
<keyword evidence="7" id="KW-0862">Zinc</keyword>
<evidence type="ECO:0000256" key="2">
    <source>
        <dbReference type="ARBA" id="ARBA00022723"/>
    </source>
</evidence>
<evidence type="ECO:0000313" key="9">
    <source>
        <dbReference type="Proteomes" id="UP000541347"/>
    </source>
</evidence>
<comment type="caution">
    <text evidence="8">The sequence shown here is derived from an EMBL/GenBank/DDBJ whole genome shotgun (WGS) entry which is preliminary data.</text>
</comment>
<dbReference type="GO" id="GO:0050570">
    <property type="term" value="F:4-hydroxythreonine-4-phosphate dehydrogenase activity"/>
    <property type="evidence" value="ECO:0007669"/>
    <property type="project" value="UniProtKB-EC"/>
</dbReference>
<dbReference type="NCBIfam" id="NF003699">
    <property type="entry name" value="PRK05312.1"/>
    <property type="match status" value="1"/>
</dbReference>
<keyword evidence="9" id="KW-1185">Reference proteome</keyword>
<dbReference type="Gene3D" id="3.40.718.10">
    <property type="entry name" value="Isopropylmalate Dehydrogenase"/>
    <property type="match status" value="1"/>
</dbReference>
<comment type="function">
    <text evidence="7">Catalyzes the NAD(P)-dependent oxidation of 4-(phosphooxy)-L-threonine (HTP) into 2-amino-3-oxo-4-(phosphooxy)butyric acid which spontaneously decarboxylates to form 3-amino-2-oxopropyl phosphate (AHAP).</text>
</comment>
<comment type="catalytic activity">
    <reaction evidence="7">
        <text>4-(phosphooxy)-L-threonine + NAD(+) = 3-amino-2-oxopropyl phosphate + CO2 + NADH</text>
        <dbReference type="Rhea" id="RHEA:32275"/>
        <dbReference type="ChEBI" id="CHEBI:16526"/>
        <dbReference type="ChEBI" id="CHEBI:57279"/>
        <dbReference type="ChEBI" id="CHEBI:57540"/>
        <dbReference type="ChEBI" id="CHEBI:57945"/>
        <dbReference type="ChEBI" id="CHEBI:58452"/>
        <dbReference type="EC" id="1.1.1.262"/>
    </reaction>
</comment>
<accession>A0ABW9ZGV9</accession>
<keyword evidence="4 7" id="KW-0560">Oxidoreductase</keyword>
<evidence type="ECO:0000256" key="6">
    <source>
        <dbReference type="ARBA" id="ARBA00023096"/>
    </source>
</evidence>
<keyword evidence="2 7" id="KW-0479">Metal-binding</keyword>
<feature type="binding site" evidence="7">
    <location>
        <position position="282"/>
    </location>
    <ligand>
        <name>substrate</name>
    </ligand>
</feature>
<keyword evidence="3 7" id="KW-0521">NADP</keyword>
<name>A0ABW9ZGV9_9HYPH</name>
<keyword evidence="7" id="KW-0170">Cobalt</keyword>
<dbReference type="Pfam" id="PF04166">
    <property type="entry name" value="PdxA"/>
    <property type="match status" value="1"/>
</dbReference>
<comment type="miscellaneous">
    <text evidence="7">The active site is located at the dimer interface.</text>
</comment>
<keyword evidence="7" id="KW-0460">Magnesium</keyword>
<evidence type="ECO:0000256" key="1">
    <source>
        <dbReference type="ARBA" id="ARBA00022490"/>
    </source>
</evidence>
<reference evidence="8 9" key="1">
    <citation type="submission" date="2020-01" db="EMBL/GenBank/DDBJ databases">
        <authorList>
            <person name="Peng S.Y."/>
            <person name="Li J."/>
            <person name="Wang M."/>
            <person name="Wang L."/>
            <person name="Wang C.Q."/>
            <person name="Wang J.R."/>
        </authorList>
    </citation>
    <scope>NUCLEOTIDE SEQUENCE [LARGE SCALE GENOMIC DNA]</scope>
    <source>
        <strain evidence="8 9">XCT-34</strain>
    </source>
</reference>
<comment type="pathway">
    <text evidence="7">Cofactor biosynthesis; pyridoxine 5'-phosphate biosynthesis; pyridoxine 5'-phosphate from D-erythrose 4-phosphate: step 4/5.</text>
</comment>
<keyword evidence="1 7" id="KW-0963">Cytoplasm</keyword>
<dbReference type="EC" id="1.1.1.262" evidence="7"/>
<dbReference type="PANTHER" id="PTHR30004:SF6">
    <property type="entry name" value="D-THREONATE 4-PHOSPHATE DEHYDROGENASE"/>
    <property type="match status" value="1"/>
</dbReference>
<dbReference type="EMBL" id="JAABLP010000002">
    <property type="protein sequence ID" value="NBN64092.1"/>
    <property type="molecule type" value="Genomic_DNA"/>
</dbReference>
<organism evidence="8 9">
    <name type="scientific">Pannonibacter tanglangensis</name>
    <dbReference type="NCBI Taxonomy" id="2750084"/>
    <lineage>
        <taxon>Bacteria</taxon>
        <taxon>Pseudomonadati</taxon>
        <taxon>Pseudomonadota</taxon>
        <taxon>Alphaproteobacteria</taxon>
        <taxon>Hyphomicrobiales</taxon>
        <taxon>Stappiaceae</taxon>
        <taxon>Pannonibacter</taxon>
    </lineage>
</organism>
<comment type="similarity">
    <text evidence="7">Belongs to the PdxA family.</text>
</comment>
<dbReference type="InterPro" id="IPR037510">
    <property type="entry name" value="PdxA"/>
</dbReference>
<feature type="binding site" evidence="7">
    <location>
        <position position="300"/>
    </location>
    <ligand>
        <name>substrate</name>
    </ligand>
</feature>
<comment type="subunit">
    <text evidence="7">Homodimer.</text>
</comment>